<protein>
    <submittedName>
        <fullName evidence="1">Uncharacterized protein</fullName>
    </submittedName>
</protein>
<evidence type="ECO:0000313" key="2">
    <source>
        <dbReference type="Proteomes" id="UP000284772"/>
    </source>
</evidence>
<sequence>MKKKIENFLAKCVCKGIELYMRKYRIYNSNDELIPMSDEEFRDELISNNKKDFCDYYFNRYDKYRN</sequence>
<proteinExistence type="predicted"/>
<gene>
    <name evidence="1" type="ORF">DWX27_03625</name>
</gene>
<comment type="caution">
    <text evidence="1">The sequence shown here is derived from an EMBL/GenBank/DDBJ whole genome shotgun (WGS) entry which is preliminary data.</text>
</comment>
<reference evidence="1 2" key="1">
    <citation type="submission" date="2018-08" db="EMBL/GenBank/DDBJ databases">
        <title>A genome reference for cultivated species of the human gut microbiota.</title>
        <authorList>
            <person name="Zou Y."/>
            <person name="Xue W."/>
            <person name="Luo G."/>
        </authorList>
    </citation>
    <scope>NUCLEOTIDE SEQUENCE [LARGE SCALE GENOMIC DNA]</scope>
    <source>
        <strain evidence="1 2">AF19-10AC</strain>
    </source>
</reference>
<organism evidence="1 2">
    <name type="scientific">Bacteroides intestinalis</name>
    <dbReference type="NCBI Taxonomy" id="329854"/>
    <lineage>
        <taxon>Bacteria</taxon>
        <taxon>Pseudomonadati</taxon>
        <taxon>Bacteroidota</taxon>
        <taxon>Bacteroidia</taxon>
        <taxon>Bacteroidales</taxon>
        <taxon>Bacteroidaceae</taxon>
        <taxon>Bacteroides</taxon>
    </lineage>
</organism>
<dbReference type="RefSeq" id="WP_115502975.1">
    <property type="nucleotide sequence ID" value="NZ_CABMMK010000004.1"/>
</dbReference>
<dbReference type="AlphaFoldDB" id="A0AAQ0LSN3"/>
<evidence type="ECO:0000313" key="1">
    <source>
        <dbReference type="EMBL" id="RGT57264.1"/>
    </source>
</evidence>
<name>A0AAQ0LSN3_9BACE</name>
<accession>A0AAQ0LSN3</accession>
<dbReference type="EMBL" id="QRWT01000002">
    <property type="protein sequence ID" value="RGT57264.1"/>
    <property type="molecule type" value="Genomic_DNA"/>
</dbReference>
<dbReference type="Proteomes" id="UP000284772">
    <property type="component" value="Unassembled WGS sequence"/>
</dbReference>